<evidence type="ECO:0000256" key="3">
    <source>
        <dbReference type="ARBA" id="ARBA00023163"/>
    </source>
</evidence>
<dbReference type="Gene3D" id="1.10.10.60">
    <property type="entry name" value="Homeodomain-like"/>
    <property type="match status" value="2"/>
</dbReference>
<dbReference type="PROSITE" id="PS01124">
    <property type="entry name" value="HTH_ARAC_FAMILY_2"/>
    <property type="match status" value="1"/>
</dbReference>
<evidence type="ECO:0000313" key="6">
    <source>
        <dbReference type="Proteomes" id="UP001596047"/>
    </source>
</evidence>
<dbReference type="PANTHER" id="PTHR47504:SF5">
    <property type="entry name" value="RIGHT ORIGIN-BINDING PROTEIN"/>
    <property type="match status" value="1"/>
</dbReference>
<keyword evidence="2" id="KW-0238">DNA-binding</keyword>
<dbReference type="PANTHER" id="PTHR47504">
    <property type="entry name" value="RIGHT ORIGIN-BINDING PROTEIN"/>
    <property type="match status" value="1"/>
</dbReference>
<dbReference type="InterPro" id="IPR050959">
    <property type="entry name" value="MarA-like"/>
</dbReference>
<dbReference type="InterPro" id="IPR020449">
    <property type="entry name" value="Tscrpt_reg_AraC-type_HTH"/>
</dbReference>
<reference evidence="6" key="1">
    <citation type="journal article" date="2019" name="Int. J. Syst. Evol. Microbiol.">
        <title>The Global Catalogue of Microorganisms (GCM) 10K type strain sequencing project: providing services to taxonomists for standard genome sequencing and annotation.</title>
        <authorList>
            <consortium name="The Broad Institute Genomics Platform"/>
            <consortium name="The Broad Institute Genome Sequencing Center for Infectious Disease"/>
            <person name="Wu L."/>
            <person name="Ma J."/>
        </authorList>
    </citation>
    <scope>NUCLEOTIDE SEQUENCE [LARGE SCALE GENOMIC DNA]</scope>
    <source>
        <strain evidence="6">CGMCC 1.3240</strain>
    </source>
</reference>
<name>A0ABW0W2Y7_9BACL</name>
<comment type="caution">
    <text evidence="5">The sequence shown here is derived from an EMBL/GenBank/DDBJ whole genome shotgun (WGS) entry which is preliminary data.</text>
</comment>
<dbReference type="InterPro" id="IPR018062">
    <property type="entry name" value="HTH_AraC-typ_CS"/>
</dbReference>
<dbReference type="Pfam" id="PF12833">
    <property type="entry name" value="HTH_18"/>
    <property type="match status" value="1"/>
</dbReference>
<dbReference type="PROSITE" id="PS00041">
    <property type="entry name" value="HTH_ARAC_FAMILY_1"/>
    <property type="match status" value="1"/>
</dbReference>
<keyword evidence="1" id="KW-0805">Transcription regulation</keyword>
<accession>A0ABW0W2Y7</accession>
<dbReference type="InterPro" id="IPR018060">
    <property type="entry name" value="HTH_AraC"/>
</dbReference>
<gene>
    <name evidence="5" type="ORF">ACFPYJ_26140</name>
</gene>
<sequence length="320" mass="36865">MEQNPFEGDVTIKLPIGRWSAIAYIESFQKSIDYIEEHLKERITVECLAEIAGFSAYHYYRLFNAYVGMPVMEYVRRRRLEHAVSELSGHKRIIDIAMEYGFESHSGFGKAFRKVYSCSPEQYRIHATGNTPSKVDLMLLKQFNLSGGIILEPKIITKPGFKVVGYALETTLEGNRRKRDIPAFWDHFNVEGLEAKLYEMIQPKEHGEFCICFPPDMETGKFTYVIAVKTDTFENAPADLYKGEVPEATYAVFTTPPADYNDKGFVQAIEGTWRFIYEKWFPASGYEFASDKVDFEFYDERCHPQIGAVMEIYIPITRSS</sequence>
<dbReference type="Gene3D" id="3.20.80.10">
    <property type="entry name" value="Regulatory factor, effector binding domain"/>
    <property type="match status" value="1"/>
</dbReference>
<evidence type="ECO:0000259" key="4">
    <source>
        <dbReference type="PROSITE" id="PS01124"/>
    </source>
</evidence>
<dbReference type="SUPFAM" id="SSF46689">
    <property type="entry name" value="Homeodomain-like"/>
    <property type="match status" value="2"/>
</dbReference>
<dbReference type="InterPro" id="IPR011256">
    <property type="entry name" value="Reg_factor_effector_dom_sf"/>
</dbReference>
<dbReference type="EMBL" id="JBHSOW010000098">
    <property type="protein sequence ID" value="MFC5652536.1"/>
    <property type="molecule type" value="Genomic_DNA"/>
</dbReference>
<protein>
    <submittedName>
        <fullName evidence="5">Effector binding domain-containing protein</fullName>
    </submittedName>
</protein>
<dbReference type="SMART" id="SM00342">
    <property type="entry name" value="HTH_ARAC"/>
    <property type="match status" value="1"/>
</dbReference>
<dbReference type="Proteomes" id="UP001596047">
    <property type="component" value="Unassembled WGS sequence"/>
</dbReference>
<dbReference type="InterPro" id="IPR009057">
    <property type="entry name" value="Homeodomain-like_sf"/>
</dbReference>
<evidence type="ECO:0000313" key="5">
    <source>
        <dbReference type="EMBL" id="MFC5652536.1"/>
    </source>
</evidence>
<dbReference type="SMART" id="SM00871">
    <property type="entry name" value="AraC_E_bind"/>
    <property type="match status" value="1"/>
</dbReference>
<dbReference type="Pfam" id="PF14526">
    <property type="entry name" value="Cass2"/>
    <property type="match status" value="1"/>
</dbReference>
<feature type="domain" description="HTH araC/xylS-type" evidence="4">
    <location>
        <begin position="29"/>
        <end position="126"/>
    </location>
</feature>
<dbReference type="RefSeq" id="WP_379191177.1">
    <property type="nucleotide sequence ID" value="NZ_JBHSOW010000098.1"/>
</dbReference>
<evidence type="ECO:0000256" key="2">
    <source>
        <dbReference type="ARBA" id="ARBA00023125"/>
    </source>
</evidence>
<proteinExistence type="predicted"/>
<keyword evidence="6" id="KW-1185">Reference proteome</keyword>
<dbReference type="SUPFAM" id="SSF55136">
    <property type="entry name" value="Probable bacterial effector-binding domain"/>
    <property type="match status" value="1"/>
</dbReference>
<keyword evidence="3" id="KW-0804">Transcription</keyword>
<organism evidence="5 6">
    <name type="scientific">Paenibacillus solisilvae</name>
    <dbReference type="NCBI Taxonomy" id="2486751"/>
    <lineage>
        <taxon>Bacteria</taxon>
        <taxon>Bacillati</taxon>
        <taxon>Bacillota</taxon>
        <taxon>Bacilli</taxon>
        <taxon>Bacillales</taxon>
        <taxon>Paenibacillaceae</taxon>
        <taxon>Paenibacillus</taxon>
    </lineage>
</organism>
<dbReference type="PRINTS" id="PR00032">
    <property type="entry name" value="HTHARAC"/>
</dbReference>
<dbReference type="InterPro" id="IPR010499">
    <property type="entry name" value="AraC_E-bd"/>
</dbReference>
<evidence type="ECO:0000256" key="1">
    <source>
        <dbReference type="ARBA" id="ARBA00023015"/>
    </source>
</evidence>
<dbReference type="InterPro" id="IPR029441">
    <property type="entry name" value="Cass2"/>
</dbReference>